<evidence type="ECO:0000256" key="6">
    <source>
        <dbReference type="ARBA" id="ARBA00023288"/>
    </source>
</evidence>
<keyword evidence="3" id="KW-1003">Cell membrane</keyword>
<dbReference type="InterPro" id="IPR003760">
    <property type="entry name" value="PnrA-like"/>
</dbReference>
<name>A0A926IFU5_9FIRM</name>
<evidence type="ECO:0000256" key="2">
    <source>
        <dbReference type="ARBA" id="ARBA00008610"/>
    </source>
</evidence>
<evidence type="ECO:0000256" key="4">
    <source>
        <dbReference type="ARBA" id="ARBA00022729"/>
    </source>
</evidence>
<dbReference type="PANTHER" id="PTHR34296">
    <property type="entry name" value="TRANSCRIPTIONAL ACTIVATOR PROTEIN MED"/>
    <property type="match status" value="1"/>
</dbReference>
<dbReference type="Pfam" id="PF02608">
    <property type="entry name" value="Bmp"/>
    <property type="match status" value="1"/>
</dbReference>
<dbReference type="InterPro" id="IPR050957">
    <property type="entry name" value="BMP_lipoprotein"/>
</dbReference>
<keyword evidence="6" id="KW-0449">Lipoprotein</keyword>
<feature type="region of interest" description="Disordered" evidence="7">
    <location>
        <begin position="26"/>
        <end position="48"/>
    </location>
</feature>
<feature type="domain" description="ABC transporter substrate-binding protein PnrA-like" evidence="9">
    <location>
        <begin position="75"/>
        <end position="313"/>
    </location>
</feature>
<evidence type="ECO:0000256" key="8">
    <source>
        <dbReference type="SAM" id="SignalP"/>
    </source>
</evidence>
<keyword evidence="4 8" id="KW-0732">Signal</keyword>
<feature type="chain" id="PRO_5038524922" evidence="8">
    <location>
        <begin position="22"/>
        <end position="353"/>
    </location>
</feature>
<organism evidence="10 11">
    <name type="scientific">Youxingia wuxianensis</name>
    <dbReference type="NCBI Taxonomy" id="2763678"/>
    <lineage>
        <taxon>Bacteria</taxon>
        <taxon>Bacillati</taxon>
        <taxon>Bacillota</taxon>
        <taxon>Clostridia</taxon>
        <taxon>Eubacteriales</taxon>
        <taxon>Oscillospiraceae</taxon>
        <taxon>Youxingia</taxon>
    </lineage>
</organism>
<comment type="caution">
    <text evidence="10">The sequence shown here is derived from an EMBL/GenBank/DDBJ whole genome shotgun (WGS) entry which is preliminary data.</text>
</comment>
<keyword evidence="5" id="KW-0472">Membrane</keyword>
<evidence type="ECO:0000256" key="7">
    <source>
        <dbReference type="SAM" id="MobiDB-lite"/>
    </source>
</evidence>
<evidence type="ECO:0000256" key="1">
    <source>
        <dbReference type="ARBA" id="ARBA00004193"/>
    </source>
</evidence>
<feature type="signal peptide" evidence="8">
    <location>
        <begin position="1"/>
        <end position="21"/>
    </location>
</feature>
<dbReference type="InterPro" id="IPR028082">
    <property type="entry name" value="Peripla_BP_I"/>
</dbReference>
<dbReference type="PROSITE" id="PS51257">
    <property type="entry name" value="PROKAR_LIPOPROTEIN"/>
    <property type="match status" value="1"/>
</dbReference>
<comment type="subcellular location">
    <subcellularLocation>
        <location evidence="1">Cell membrane</location>
        <topology evidence="1">Lipid-anchor</topology>
    </subcellularLocation>
</comment>
<dbReference type="EMBL" id="JACRTD010000001">
    <property type="protein sequence ID" value="MBC8584189.1"/>
    <property type="molecule type" value="Genomic_DNA"/>
</dbReference>
<keyword evidence="11" id="KW-1185">Reference proteome</keyword>
<dbReference type="SUPFAM" id="SSF53822">
    <property type="entry name" value="Periplasmic binding protein-like I"/>
    <property type="match status" value="1"/>
</dbReference>
<dbReference type="Proteomes" id="UP000623678">
    <property type="component" value="Unassembled WGS sequence"/>
</dbReference>
<evidence type="ECO:0000256" key="3">
    <source>
        <dbReference type="ARBA" id="ARBA00022475"/>
    </source>
</evidence>
<protein>
    <submittedName>
        <fullName evidence="10">BMP family ABC transporter substrate-binding protein</fullName>
    </submittedName>
</protein>
<reference evidence="10" key="1">
    <citation type="submission" date="2020-08" db="EMBL/GenBank/DDBJ databases">
        <title>Genome public.</title>
        <authorList>
            <person name="Liu C."/>
            <person name="Sun Q."/>
        </authorList>
    </citation>
    <scope>NUCLEOTIDE SEQUENCE</scope>
    <source>
        <strain evidence="10">NSJ-64</strain>
    </source>
</reference>
<evidence type="ECO:0000313" key="11">
    <source>
        <dbReference type="Proteomes" id="UP000623678"/>
    </source>
</evidence>
<dbReference type="PANTHER" id="PTHR34296:SF2">
    <property type="entry name" value="ABC TRANSPORTER GUANOSINE-BINDING PROTEIN NUPN"/>
    <property type="match status" value="1"/>
</dbReference>
<gene>
    <name evidence="10" type="ORF">H8705_01140</name>
</gene>
<dbReference type="GO" id="GO:0005886">
    <property type="term" value="C:plasma membrane"/>
    <property type="evidence" value="ECO:0007669"/>
    <property type="project" value="UniProtKB-SubCell"/>
</dbReference>
<evidence type="ECO:0000313" key="10">
    <source>
        <dbReference type="EMBL" id="MBC8584189.1"/>
    </source>
</evidence>
<comment type="similarity">
    <text evidence="2">Belongs to the BMP lipoprotein family.</text>
</comment>
<dbReference type="RefSeq" id="WP_262394040.1">
    <property type="nucleotide sequence ID" value="NZ_JACRTD010000001.1"/>
</dbReference>
<sequence length="353" mass="37440">MKKFLSILLAAVLVCTLAACGGETPAPSSADAPASDAPADESAAPADDAAASDMNMSAAFVTVQPLGDPTIDLCYAGFTKAVEEFGFEKTTVVEAKAGEYEENFRALCEEGYGLIIANMPELQEAVGRVAPDYPDTKFMIALGEAAGDNVISTWNIEQYGTYITGVYAGLMTKTNKVAFLGGVDNDQLGRVGGGFIDGVKASNPDCEVEVLFVGSFTDPTKGKEMASLLYNEGCDIIFQACAQSGLGVFEIAKELGEGHNIIGIDVDQNGNIPGQVIGSFVTPYDQWVYEAMKEYAEGKFEGRVIYRSVAEGTTLKMATDYIDVPQEVIDAVDEATQKVLNGEVEPSDTIKKA</sequence>
<dbReference type="AlphaFoldDB" id="A0A926IFU5"/>
<evidence type="ECO:0000259" key="9">
    <source>
        <dbReference type="Pfam" id="PF02608"/>
    </source>
</evidence>
<proteinExistence type="inferred from homology"/>
<dbReference type="Gene3D" id="3.40.50.2300">
    <property type="match status" value="2"/>
</dbReference>
<evidence type="ECO:0000256" key="5">
    <source>
        <dbReference type="ARBA" id="ARBA00023136"/>
    </source>
</evidence>
<accession>A0A926IFU5</accession>